<feature type="compositionally biased region" description="Low complexity" evidence="3">
    <location>
        <begin position="58"/>
        <end position="72"/>
    </location>
</feature>
<evidence type="ECO:0000259" key="4">
    <source>
        <dbReference type="Pfam" id="PF21634"/>
    </source>
</evidence>
<evidence type="ECO:0000256" key="3">
    <source>
        <dbReference type="SAM" id="MobiDB-lite"/>
    </source>
</evidence>
<dbReference type="EMBL" id="CM031829">
    <property type="protein sequence ID" value="KAG6713694.1"/>
    <property type="molecule type" value="Genomic_DNA"/>
</dbReference>
<evidence type="ECO:0000256" key="1">
    <source>
        <dbReference type="ARBA" id="ARBA00004496"/>
    </source>
</evidence>
<dbReference type="GO" id="GO:0004386">
    <property type="term" value="F:helicase activity"/>
    <property type="evidence" value="ECO:0007669"/>
    <property type="project" value="UniProtKB-KW"/>
</dbReference>
<evidence type="ECO:0000313" key="5">
    <source>
        <dbReference type="EMBL" id="KAG6713694.1"/>
    </source>
</evidence>
<feature type="compositionally biased region" description="Pro residues" evidence="3">
    <location>
        <begin position="221"/>
        <end position="255"/>
    </location>
</feature>
<reference evidence="5" key="1">
    <citation type="submission" date="2021-01" db="EMBL/GenBank/DDBJ databases">
        <authorList>
            <person name="Lovell J.T."/>
            <person name="Bentley N."/>
            <person name="Bhattarai G."/>
            <person name="Jenkins J.W."/>
            <person name="Sreedasyam A."/>
            <person name="Alarcon Y."/>
            <person name="Bock C."/>
            <person name="Boston L."/>
            <person name="Carlson J."/>
            <person name="Cervantes K."/>
            <person name="Clermont K."/>
            <person name="Krom N."/>
            <person name="Kubenka K."/>
            <person name="Mamidi S."/>
            <person name="Mattison C."/>
            <person name="Monteros M."/>
            <person name="Pisani C."/>
            <person name="Plott C."/>
            <person name="Rajasekar S."/>
            <person name="Rhein H.S."/>
            <person name="Rohla C."/>
            <person name="Song M."/>
            <person name="Hilaire R.S."/>
            <person name="Shu S."/>
            <person name="Wells L."/>
            <person name="Wang X."/>
            <person name="Webber J."/>
            <person name="Heerema R.J."/>
            <person name="Klein P."/>
            <person name="Conner P."/>
            <person name="Grauke L."/>
            <person name="Grimwood J."/>
            <person name="Schmutz J."/>
            <person name="Randall J.J."/>
        </authorList>
    </citation>
    <scope>NUCLEOTIDE SEQUENCE</scope>
    <source>
        <tissue evidence="5">Leaf</tissue>
    </source>
</reference>
<feature type="compositionally biased region" description="Low complexity" evidence="3">
    <location>
        <begin position="135"/>
        <end position="166"/>
    </location>
</feature>
<gene>
    <name evidence="5" type="ORF">I3842_05G166200</name>
</gene>
<evidence type="ECO:0000313" key="6">
    <source>
        <dbReference type="Proteomes" id="UP000811246"/>
    </source>
</evidence>
<name>A0A922JQZ7_CARIL</name>
<dbReference type="GO" id="GO:0005524">
    <property type="term" value="F:ATP binding"/>
    <property type="evidence" value="ECO:0007669"/>
    <property type="project" value="UniProtKB-KW"/>
</dbReference>
<feature type="region of interest" description="Disordered" evidence="3">
    <location>
        <begin position="130"/>
        <end position="189"/>
    </location>
</feature>
<evidence type="ECO:0000256" key="2">
    <source>
        <dbReference type="ARBA" id="ARBA00022490"/>
    </source>
</evidence>
<feature type="region of interest" description="Disordered" evidence="3">
    <location>
        <begin position="55"/>
        <end position="74"/>
    </location>
</feature>
<dbReference type="PANTHER" id="PTHR45418">
    <property type="entry name" value="CANCER/TESTIS ANTIGEN 55"/>
    <property type="match status" value="1"/>
</dbReference>
<feature type="compositionally biased region" description="Low complexity" evidence="3">
    <location>
        <begin position="208"/>
        <end position="220"/>
    </location>
</feature>
<dbReference type="PANTHER" id="PTHR45418:SF5">
    <property type="entry name" value="BRCA2-INTERACTING PROTEIN-LIKE-RELATED"/>
    <property type="match status" value="1"/>
</dbReference>
<feature type="domain" description="Helicase MOV-10-like beta-barrel" evidence="4">
    <location>
        <begin position="361"/>
        <end position="437"/>
    </location>
</feature>
<dbReference type="GO" id="GO:0005737">
    <property type="term" value="C:cytoplasm"/>
    <property type="evidence" value="ECO:0007669"/>
    <property type="project" value="UniProtKB-SubCell"/>
</dbReference>
<comment type="caution">
    <text evidence="5">The sequence shown here is derived from an EMBL/GenBank/DDBJ whole genome shotgun (WGS) entry which is preliminary data.</text>
</comment>
<dbReference type="AlphaFoldDB" id="A0A922JQZ7"/>
<keyword evidence="2" id="KW-0963">Cytoplasm</keyword>
<dbReference type="GO" id="GO:0016787">
    <property type="term" value="F:hydrolase activity"/>
    <property type="evidence" value="ECO:0007669"/>
    <property type="project" value="UniProtKB-KW"/>
</dbReference>
<proteinExistence type="predicted"/>
<dbReference type="Pfam" id="PF21634">
    <property type="entry name" value="MOV-10_beta-barrel"/>
    <property type="match status" value="1"/>
</dbReference>
<feature type="region of interest" description="Disordered" evidence="3">
    <location>
        <begin position="208"/>
        <end position="270"/>
    </location>
</feature>
<organism evidence="5 6">
    <name type="scientific">Carya illinoinensis</name>
    <name type="common">Pecan</name>
    <dbReference type="NCBI Taxonomy" id="32201"/>
    <lineage>
        <taxon>Eukaryota</taxon>
        <taxon>Viridiplantae</taxon>
        <taxon>Streptophyta</taxon>
        <taxon>Embryophyta</taxon>
        <taxon>Tracheophyta</taxon>
        <taxon>Spermatophyta</taxon>
        <taxon>Magnoliopsida</taxon>
        <taxon>eudicotyledons</taxon>
        <taxon>Gunneridae</taxon>
        <taxon>Pentapetalae</taxon>
        <taxon>rosids</taxon>
        <taxon>fabids</taxon>
        <taxon>Fagales</taxon>
        <taxon>Juglandaceae</taxon>
        <taxon>Carya</taxon>
    </lineage>
</organism>
<sequence>MSLFGEFLRFILCCHTEHFVDGDEYDDTTSRNIHSVYQSILRSCKSILRTRTTSYPDNDPLLPNSAPSPSLNQAKVAVDSRIRNSLIIKQPYVQESSQRTNEISPNFKNSLQPASFSYTDPHSSSNLPPFSSIFSSVPRNPPKSSSKSSASSLKGPPSPTGPSSSSPKPPPTSKPVIYPTRSHAVSEERKTSYILKEGATSLFASSISNLPPSSSSSSPVLPNPPKSSPKPSPSSLKAPPPSGPSSSFPMPPPTFKPVLHPTTTNPGNEEKKQSYILEKGTSPIFAVPEYIKGQIKKNIVPEILKHPLSPSTYKAYFTALLYAEDFYLEKWSDFLLKNVTLKFEDAAIYKESTKYKNLCENLKKTNKKFVVFEIDSIPERRPFLLSRDMVYARPVGKETEPFQGFIYCVAKSTRVLVEFGDDFHSQHYASRKYDISFSFNRVCLKRAHEAVGAASNPSVQNFLFPEYCVSRKDNLNPPSLLRANHEVSKNEVSAIRHISSFWGSPPYLLSGSLCVVPVMNSKELSRTGVVVQEAVCEIYWSSPECRILICAPTNNTCDVLTRSLKKVILESDMFRANAAFREMDEVPVDILRSCPIEGECFTCPSLQHLRKFRVILSTFVSSFRLHNEGIPSGHFSHIFLVDASLAMEPEAVIPLANFATDKTAVIVTGASTRHSARARSDIARKYGLGKSLFNRLHENRLYSGFNPMFITQLAGFH</sequence>
<dbReference type="Proteomes" id="UP000811246">
    <property type="component" value="Chromosome 5"/>
</dbReference>
<protein>
    <recommendedName>
        <fullName evidence="4">Helicase MOV-10-like beta-barrel domain-containing protein</fullName>
    </recommendedName>
</protein>
<dbReference type="InterPro" id="IPR049080">
    <property type="entry name" value="MOV-10-like_beta-barrel"/>
</dbReference>
<comment type="subcellular location">
    <subcellularLocation>
        <location evidence="1">Cytoplasm</location>
    </subcellularLocation>
</comment>
<accession>A0A922JQZ7</accession>